<protein>
    <submittedName>
        <fullName evidence="2">Os04g0267425 protein</fullName>
    </submittedName>
</protein>
<evidence type="ECO:0000313" key="3">
    <source>
        <dbReference type="Proteomes" id="UP000059680"/>
    </source>
</evidence>
<organism evidence="2 3">
    <name type="scientific">Oryza sativa subsp. japonica</name>
    <name type="common">Rice</name>
    <dbReference type="NCBI Taxonomy" id="39947"/>
    <lineage>
        <taxon>Eukaryota</taxon>
        <taxon>Viridiplantae</taxon>
        <taxon>Streptophyta</taxon>
        <taxon>Embryophyta</taxon>
        <taxon>Tracheophyta</taxon>
        <taxon>Spermatophyta</taxon>
        <taxon>Magnoliopsida</taxon>
        <taxon>Liliopsida</taxon>
        <taxon>Poales</taxon>
        <taxon>Poaceae</taxon>
        <taxon>BOP clade</taxon>
        <taxon>Oryzoideae</taxon>
        <taxon>Oryzeae</taxon>
        <taxon>Oryzinae</taxon>
        <taxon>Oryza</taxon>
        <taxon>Oryza sativa</taxon>
    </lineage>
</organism>
<proteinExistence type="predicted"/>
<dbReference type="Proteomes" id="UP000059680">
    <property type="component" value="Chromosome 4"/>
</dbReference>
<evidence type="ECO:0000313" key="2">
    <source>
        <dbReference type="EMBL" id="BAS88305.1"/>
    </source>
</evidence>
<reference evidence="2 3" key="2">
    <citation type="journal article" date="2013" name="Plant Cell Physiol.">
        <title>Rice Annotation Project Database (RAP-DB): an integrative and interactive database for rice genomics.</title>
        <authorList>
            <person name="Sakai H."/>
            <person name="Lee S.S."/>
            <person name="Tanaka T."/>
            <person name="Numa H."/>
            <person name="Kim J."/>
            <person name="Kawahara Y."/>
            <person name="Wakimoto H."/>
            <person name="Yang C.C."/>
            <person name="Iwamoto M."/>
            <person name="Abe T."/>
            <person name="Yamada Y."/>
            <person name="Muto A."/>
            <person name="Inokuchi H."/>
            <person name="Ikemura T."/>
            <person name="Matsumoto T."/>
            <person name="Sasaki T."/>
            <person name="Itoh T."/>
        </authorList>
    </citation>
    <scope>NUCLEOTIDE SEQUENCE [LARGE SCALE GENOMIC DNA]</scope>
    <source>
        <strain evidence="3">cv. Nipponbare</strain>
    </source>
</reference>
<sequence length="120" mass="13509">MVPCPAAPQVSKKWVSALRQFLHNVAHIRPTRFEETKEKGEKRKEEEEEDGWGNGCGGGGGGWVEEKKICIFEYDSSFVNFHRRSSVDVLLAGRVMEHCSKADALERRYFASILSLGVPL</sequence>
<reference evidence="2 3" key="3">
    <citation type="journal article" date="2013" name="Rice">
        <title>Improvement of the Oryza sativa Nipponbare reference genome using next generation sequence and optical map data.</title>
        <authorList>
            <person name="Kawahara Y."/>
            <person name="de la Bastide M."/>
            <person name="Hamilton J.P."/>
            <person name="Kanamori H."/>
            <person name="McCombie W.R."/>
            <person name="Ouyang S."/>
            <person name="Schwartz D.C."/>
            <person name="Tanaka T."/>
            <person name="Wu J."/>
            <person name="Zhou S."/>
            <person name="Childs K.L."/>
            <person name="Davidson R.M."/>
            <person name="Lin H."/>
            <person name="Quesada-Ocampo L."/>
            <person name="Vaillancourt B."/>
            <person name="Sakai H."/>
            <person name="Lee S.S."/>
            <person name="Kim J."/>
            <person name="Numa H."/>
            <person name="Itoh T."/>
            <person name="Buell C.R."/>
            <person name="Matsumoto T."/>
        </authorList>
    </citation>
    <scope>NUCLEOTIDE SEQUENCE [LARGE SCALE GENOMIC DNA]</scope>
    <source>
        <strain evidence="3">cv. Nipponbare</strain>
    </source>
</reference>
<gene>
    <name evidence="2" type="ordered locus">Os04g0267425</name>
    <name evidence="2" type="ORF">OSNPB_040267425</name>
</gene>
<dbReference type="EMBL" id="AP014960">
    <property type="protein sequence ID" value="BAS88305.1"/>
    <property type="molecule type" value="Genomic_DNA"/>
</dbReference>
<keyword evidence="3" id="KW-1185">Reference proteome</keyword>
<feature type="compositionally biased region" description="Basic and acidic residues" evidence="1">
    <location>
        <begin position="32"/>
        <end position="45"/>
    </location>
</feature>
<dbReference type="AlphaFoldDB" id="A0A0N7KIQ9"/>
<reference evidence="3" key="1">
    <citation type="journal article" date="2005" name="Nature">
        <title>The map-based sequence of the rice genome.</title>
        <authorList>
            <consortium name="International rice genome sequencing project (IRGSP)"/>
            <person name="Matsumoto T."/>
            <person name="Wu J."/>
            <person name="Kanamori H."/>
            <person name="Katayose Y."/>
            <person name="Fujisawa M."/>
            <person name="Namiki N."/>
            <person name="Mizuno H."/>
            <person name="Yamamoto K."/>
            <person name="Antonio B.A."/>
            <person name="Baba T."/>
            <person name="Sakata K."/>
            <person name="Nagamura Y."/>
            <person name="Aoki H."/>
            <person name="Arikawa K."/>
            <person name="Arita K."/>
            <person name="Bito T."/>
            <person name="Chiden Y."/>
            <person name="Fujitsuka N."/>
            <person name="Fukunaka R."/>
            <person name="Hamada M."/>
            <person name="Harada C."/>
            <person name="Hayashi A."/>
            <person name="Hijishita S."/>
            <person name="Honda M."/>
            <person name="Hosokawa S."/>
            <person name="Ichikawa Y."/>
            <person name="Idonuma A."/>
            <person name="Iijima M."/>
            <person name="Ikeda M."/>
            <person name="Ikeno M."/>
            <person name="Ito K."/>
            <person name="Ito S."/>
            <person name="Ito T."/>
            <person name="Ito Y."/>
            <person name="Ito Y."/>
            <person name="Iwabuchi A."/>
            <person name="Kamiya K."/>
            <person name="Karasawa W."/>
            <person name="Kurita K."/>
            <person name="Katagiri S."/>
            <person name="Kikuta A."/>
            <person name="Kobayashi H."/>
            <person name="Kobayashi N."/>
            <person name="Machita K."/>
            <person name="Maehara T."/>
            <person name="Masukawa M."/>
            <person name="Mizubayashi T."/>
            <person name="Mukai Y."/>
            <person name="Nagasaki H."/>
            <person name="Nagata Y."/>
            <person name="Naito S."/>
            <person name="Nakashima M."/>
            <person name="Nakama Y."/>
            <person name="Nakamichi Y."/>
            <person name="Nakamura M."/>
            <person name="Meguro A."/>
            <person name="Negishi M."/>
            <person name="Ohta I."/>
            <person name="Ohta T."/>
            <person name="Okamoto M."/>
            <person name="Ono N."/>
            <person name="Saji S."/>
            <person name="Sakaguchi M."/>
            <person name="Sakai K."/>
            <person name="Shibata M."/>
            <person name="Shimokawa T."/>
            <person name="Song J."/>
            <person name="Takazaki Y."/>
            <person name="Terasawa K."/>
            <person name="Tsugane M."/>
            <person name="Tsuji K."/>
            <person name="Ueda S."/>
            <person name="Waki K."/>
            <person name="Yamagata H."/>
            <person name="Yamamoto M."/>
            <person name="Yamamoto S."/>
            <person name="Yamane H."/>
            <person name="Yoshiki S."/>
            <person name="Yoshihara R."/>
            <person name="Yukawa K."/>
            <person name="Zhong H."/>
            <person name="Yano M."/>
            <person name="Yuan Q."/>
            <person name="Ouyang S."/>
            <person name="Liu J."/>
            <person name="Jones K.M."/>
            <person name="Gansberger K."/>
            <person name="Moffat K."/>
            <person name="Hill J."/>
            <person name="Bera J."/>
            <person name="Fadrosh D."/>
            <person name="Jin S."/>
            <person name="Johri S."/>
            <person name="Kim M."/>
            <person name="Overton L."/>
            <person name="Reardon M."/>
            <person name="Tsitrin T."/>
            <person name="Vuong H."/>
            <person name="Weaver B."/>
            <person name="Ciecko A."/>
            <person name="Tallon L."/>
            <person name="Jackson J."/>
            <person name="Pai G."/>
            <person name="Aken S.V."/>
            <person name="Utterback T."/>
            <person name="Reidmuller S."/>
            <person name="Feldblyum T."/>
            <person name="Hsiao J."/>
            <person name="Zismann V."/>
            <person name="Iobst S."/>
            <person name="de Vazeille A.R."/>
            <person name="Buell C.R."/>
            <person name="Ying K."/>
            <person name="Li Y."/>
            <person name="Lu T."/>
            <person name="Huang Y."/>
            <person name="Zhao Q."/>
            <person name="Feng Q."/>
            <person name="Zhang L."/>
            <person name="Zhu J."/>
            <person name="Weng Q."/>
            <person name="Mu J."/>
            <person name="Lu Y."/>
            <person name="Fan D."/>
            <person name="Liu Y."/>
            <person name="Guan J."/>
            <person name="Zhang Y."/>
            <person name="Yu S."/>
            <person name="Liu X."/>
            <person name="Zhang Y."/>
            <person name="Hong G."/>
            <person name="Han B."/>
            <person name="Choisne N."/>
            <person name="Demange N."/>
            <person name="Orjeda G."/>
            <person name="Samain S."/>
            <person name="Cattolico L."/>
            <person name="Pelletier E."/>
            <person name="Couloux A."/>
            <person name="Segurens B."/>
            <person name="Wincker P."/>
            <person name="D'Hont A."/>
            <person name="Scarpelli C."/>
            <person name="Weissenbach J."/>
            <person name="Salanoubat M."/>
            <person name="Quetier F."/>
            <person name="Yu Y."/>
            <person name="Kim H.R."/>
            <person name="Rambo T."/>
            <person name="Currie J."/>
            <person name="Collura K."/>
            <person name="Luo M."/>
            <person name="Yang T."/>
            <person name="Ammiraju J.S.S."/>
            <person name="Engler F."/>
            <person name="Soderlund C."/>
            <person name="Wing R.A."/>
            <person name="Palmer L.E."/>
            <person name="de la Bastide M."/>
            <person name="Spiegel L."/>
            <person name="Nascimento L."/>
            <person name="Zutavern T."/>
            <person name="O'Shaughnessy A."/>
            <person name="Dike S."/>
            <person name="Dedhia N."/>
            <person name="Preston R."/>
            <person name="Balija V."/>
            <person name="McCombie W.R."/>
            <person name="Chow T."/>
            <person name="Chen H."/>
            <person name="Chung M."/>
            <person name="Chen C."/>
            <person name="Shaw J."/>
            <person name="Wu H."/>
            <person name="Hsiao K."/>
            <person name="Chao Y."/>
            <person name="Chu M."/>
            <person name="Cheng C."/>
            <person name="Hour A."/>
            <person name="Lee P."/>
            <person name="Lin S."/>
            <person name="Lin Y."/>
            <person name="Liou J."/>
            <person name="Liu S."/>
            <person name="Hsing Y."/>
            <person name="Raghuvanshi S."/>
            <person name="Mohanty A."/>
            <person name="Bharti A.K."/>
            <person name="Gaur A."/>
            <person name="Gupta V."/>
            <person name="Kumar D."/>
            <person name="Ravi V."/>
            <person name="Vij S."/>
            <person name="Kapur A."/>
            <person name="Khurana P."/>
            <person name="Khurana P."/>
            <person name="Khurana J.P."/>
            <person name="Tyagi A.K."/>
            <person name="Gaikwad K."/>
            <person name="Singh A."/>
            <person name="Dalal V."/>
            <person name="Srivastava S."/>
            <person name="Dixit A."/>
            <person name="Pal A.K."/>
            <person name="Ghazi I.A."/>
            <person name="Yadav M."/>
            <person name="Pandit A."/>
            <person name="Bhargava A."/>
            <person name="Sureshbabu K."/>
            <person name="Batra K."/>
            <person name="Sharma T.R."/>
            <person name="Mohapatra T."/>
            <person name="Singh N.K."/>
            <person name="Messing J."/>
            <person name="Nelson A.B."/>
            <person name="Fuks G."/>
            <person name="Kavchok S."/>
            <person name="Keizer G."/>
            <person name="Linton E."/>
            <person name="Llaca V."/>
            <person name="Song R."/>
            <person name="Tanyolac B."/>
            <person name="Young S."/>
            <person name="Ho-Il K."/>
            <person name="Hahn J.H."/>
            <person name="Sangsakoo G."/>
            <person name="Vanavichit A."/>
            <person name="de Mattos Luiz.A.T."/>
            <person name="Zimmer P.D."/>
            <person name="Malone G."/>
            <person name="Dellagostin O."/>
            <person name="de Oliveira A.C."/>
            <person name="Bevan M."/>
            <person name="Bancroft I."/>
            <person name="Minx P."/>
            <person name="Cordum H."/>
            <person name="Wilson R."/>
            <person name="Cheng Z."/>
            <person name="Jin W."/>
            <person name="Jiang J."/>
            <person name="Leong S.A."/>
            <person name="Iwama H."/>
            <person name="Gojobori T."/>
            <person name="Itoh T."/>
            <person name="Niimura Y."/>
            <person name="Fujii Y."/>
            <person name="Habara T."/>
            <person name="Sakai H."/>
            <person name="Sato Y."/>
            <person name="Wilson G."/>
            <person name="Kumar K."/>
            <person name="McCouch S."/>
            <person name="Juretic N."/>
            <person name="Hoen D."/>
            <person name="Wright S."/>
            <person name="Bruskiewich R."/>
            <person name="Bureau T."/>
            <person name="Miyao A."/>
            <person name="Hirochika H."/>
            <person name="Nishikawa T."/>
            <person name="Kadowaki K."/>
            <person name="Sugiura M."/>
            <person name="Burr B."/>
            <person name="Sasaki T."/>
        </authorList>
    </citation>
    <scope>NUCLEOTIDE SEQUENCE [LARGE SCALE GENOMIC DNA]</scope>
    <source>
        <strain evidence="3">cv. Nipponbare</strain>
    </source>
</reference>
<dbReference type="InParanoid" id="A0A0N7KIQ9"/>
<evidence type="ECO:0000256" key="1">
    <source>
        <dbReference type="SAM" id="MobiDB-lite"/>
    </source>
</evidence>
<accession>A0A0N7KIQ9</accession>
<dbReference type="PaxDb" id="39947-A0A0N7KIQ9"/>
<feature type="region of interest" description="Disordered" evidence="1">
    <location>
        <begin position="32"/>
        <end position="58"/>
    </location>
</feature>
<name>A0A0N7KIQ9_ORYSJ</name>